<dbReference type="InterPro" id="IPR035906">
    <property type="entry name" value="MetI-like_sf"/>
</dbReference>
<feature type="transmembrane region" description="Helical" evidence="7">
    <location>
        <begin position="130"/>
        <end position="148"/>
    </location>
</feature>
<comment type="similarity">
    <text evidence="7">Belongs to the binding-protein-dependent transport system permease family.</text>
</comment>
<dbReference type="SUPFAM" id="SSF161098">
    <property type="entry name" value="MetI-like"/>
    <property type="match status" value="1"/>
</dbReference>
<dbReference type="Pfam" id="PF00528">
    <property type="entry name" value="BPD_transp_1"/>
    <property type="match status" value="1"/>
</dbReference>
<proteinExistence type="inferred from homology"/>
<evidence type="ECO:0000256" key="6">
    <source>
        <dbReference type="ARBA" id="ARBA00023136"/>
    </source>
</evidence>
<evidence type="ECO:0000256" key="8">
    <source>
        <dbReference type="SAM" id="MobiDB-lite"/>
    </source>
</evidence>
<dbReference type="PANTHER" id="PTHR30151">
    <property type="entry name" value="ALKANE SULFONATE ABC TRANSPORTER-RELATED, MEMBRANE SUBUNIT"/>
    <property type="match status" value="1"/>
</dbReference>
<evidence type="ECO:0000256" key="2">
    <source>
        <dbReference type="ARBA" id="ARBA00022448"/>
    </source>
</evidence>
<feature type="compositionally biased region" description="Low complexity" evidence="8">
    <location>
        <begin position="8"/>
        <end position="18"/>
    </location>
</feature>
<dbReference type="Proteomes" id="UP000774570">
    <property type="component" value="Unassembled WGS sequence"/>
</dbReference>
<keyword evidence="11" id="KW-1185">Reference proteome</keyword>
<dbReference type="EMBL" id="JAIBOA010000025">
    <property type="protein sequence ID" value="MBW8486620.1"/>
    <property type="molecule type" value="Genomic_DNA"/>
</dbReference>
<dbReference type="PROSITE" id="PS50928">
    <property type="entry name" value="ABC_TM1"/>
    <property type="match status" value="1"/>
</dbReference>
<dbReference type="InterPro" id="IPR000515">
    <property type="entry name" value="MetI-like"/>
</dbReference>
<evidence type="ECO:0000256" key="7">
    <source>
        <dbReference type="RuleBase" id="RU363032"/>
    </source>
</evidence>
<dbReference type="PANTHER" id="PTHR30151:SF38">
    <property type="entry name" value="ALIPHATIC SULFONATES TRANSPORT PERMEASE PROTEIN SSUC-RELATED"/>
    <property type="match status" value="1"/>
</dbReference>
<feature type="transmembrane region" description="Helical" evidence="7">
    <location>
        <begin position="250"/>
        <end position="271"/>
    </location>
</feature>
<keyword evidence="2 7" id="KW-0813">Transport</keyword>
<feature type="domain" description="ABC transmembrane type-1" evidence="9">
    <location>
        <begin position="84"/>
        <end position="268"/>
    </location>
</feature>
<evidence type="ECO:0000256" key="3">
    <source>
        <dbReference type="ARBA" id="ARBA00022475"/>
    </source>
</evidence>
<evidence type="ECO:0000256" key="4">
    <source>
        <dbReference type="ARBA" id="ARBA00022692"/>
    </source>
</evidence>
<evidence type="ECO:0000256" key="5">
    <source>
        <dbReference type="ARBA" id="ARBA00022989"/>
    </source>
</evidence>
<feature type="transmembrane region" description="Helical" evidence="7">
    <location>
        <begin position="154"/>
        <end position="173"/>
    </location>
</feature>
<keyword evidence="6 7" id="KW-0472">Membrane</keyword>
<evidence type="ECO:0000256" key="1">
    <source>
        <dbReference type="ARBA" id="ARBA00004651"/>
    </source>
</evidence>
<gene>
    <name evidence="10" type="ORF">K1Y72_29925</name>
</gene>
<evidence type="ECO:0000313" key="10">
    <source>
        <dbReference type="EMBL" id="MBW8486620.1"/>
    </source>
</evidence>
<accession>A0ABS7G1N2</accession>
<keyword evidence="4 7" id="KW-0812">Transmembrane</keyword>
<reference evidence="10 11" key="1">
    <citation type="submission" date="2021-07" db="EMBL/GenBank/DDBJ databases">
        <title>Actinomadura sp. PM05-2 isolated from lichen.</title>
        <authorList>
            <person name="Somphong A."/>
            <person name="Phongsopitanun W."/>
            <person name="Tanasupawat S."/>
            <person name="Peongsungnone V."/>
        </authorList>
    </citation>
    <scope>NUCLEOTIDE SEQUENCE [LARGE SCALE GENOMIC DNA]</scope>
    <source>
        <strain evidence="10 11">PM05-2</strain>
    </source>
</reference>
<keyword evidence="5 7" id="KW-1133">Transmembrane helix</keyword>
<dbReference type="RefSeq" id="WP_220169859.1">
    <property type="nucleotide sequence ID" value="NZ_JAIBOA010000025.1"/>
</dbReference>
<feature type="transmembrane region" description="Helical" evidence="7">
    <location>
        <begin position="217"/>
        <end position="238"/>
    </location>
</feature>
<dbReference type="Gene3D" id="1.10.3720.10">
    <property type="entry name" value="MetI-like"/>
    <property type="match status" value="1"/>
</dbReference>
<dbReference type="CDD" id="cd06261">
    <property type="entry name" value="TM_PBP2"/>
    <property type="match status" value="1"/>
</dbReference>
<name>A0ABS7G1N2_9ACTN</name>
<protein>
    <submittedName>
        <fullName evidence="10">ABC transporter permease</fullName>
    </submittedName>
</protein>
<feature type="region of interest" description="Disordered" evidence="8">
    <location>
        <begin position="1"/>
        <end position="23"/>
    </location>
</feature>
<evidence type="ECO:0000259" key="9">
    <source>
        <dbReference type="PROSITE" id="PS50928"/>
    </source>
</evidence>
<comment type="subcellular location">
    <subcellularLocation>
        <location evidence="1 7">Cell membrane</location>
        <topology evidence="1 7">Multi-pass membrane protein</topology>
    </subcellularLocation>
</comment>
<organism evidence="10 11">
    <name type="scientific">Actinomadura parmotrematis</name>
    <dbReference type="NCBI Taxonomy" id="2864039"/>
    <lineage>
        <taxon>Bacteria</taxon>
        <taxon>Bacillati</taxon>
        <taxon>Actinomycetota</taxon>
        <taxon>Actinomycetes</taxon>
        <taxon>Streptosporangiales</taxon>
        <taxon>Thermomonosporaceae</taxon>
        <taxon>Actinomadura</taxon>
    </lineage>
</organism>
<keyword evidence="3" id="KW-1003">Cell membrane</keyword>
<evidence type="ECO:0000313" key="11">
    <source>
        <dbReference type="Proteomes" id="UP000774570"/>
    </source>
</evidence>
<comment type="caution">
    <text evidence="10">The sequence shown here is derived from an EMBL/GenBank/DDBJ whole genome shotgun (WGS) entry which is preliminary data.</text>
</comment>
<sequence>MSVDVLDPPAGAPASAAGPPVPAARRRAAARSRSLARTARRLSGLVIVLAAWQAGASAGLLGSTTPSPAQVVAAAGRLVESGELAANLGVSLLRVLKGLAIGLSAGLVLGLAAGLARLGEDLVDAPVQAVRMLPHLALVPLFIIWFGIGETSKVSLIAVGVVFPLYINVFHGIRGVDERLVESARSCGVGRFGLITKVVLPGALPQILVGLRQALGVAWLSLVVAEQSATSAGIGYLINQATQFMRTDEVFVVLVVYALLGLATDLLVRAVERRALAWRRGLVAR</sequence>
<feature type="transmembrane region" description="Helical" evidence="7">
    <location>
        <begin position="98"/>
        <end position="118"/>
    </location>
</feature>